<sequence length="236" mass="28806">FLRKKRFELDELLVDNFDRFWEIVKNYMYVRVDKDKLPILEEYLSRYIDNFANQNLQSINNYYSLDKHLYFITLILEGCYKKFGNFFTIKENFYVYLSNNKFEKDFNSFNFRLYEILLYLEKKEYIKIIDCSFTDRYITSLEKVSNDEDKYPFHVKILLKKAPSEFYDIEKYWSYYGDIRVNEKDGVAFYKNNRYPFKSTKGRVFKLLCYLVRNPGRKISIEEAYKVVSEGSKDKV</sequence>
<name>X1K797_9ZZZZ</name>
<accession>X1K797</accession>
<dbReference type="AlphaFoldDB" id="X1K797"/>
<feature type="non-terminal residue" evidence="1">
    <location>
        <position position="236"/>
    </location>
</feature>
<feature type="non-terminal residue" evidence="1">
    <location>
        <position position="1"/>
    </location>
</feature>
<gene>
    <name evidence="1" type="ORF">S03H2_61768</name>
</gene>
<evidence type="ECO:0000313" key="1">
    <source>
        <dbReference type="EMBL" id="GAH86129.1"/>
    </source>
</evidence>
<organism evidence="1">
    <name type="scientific">marine sediment metagenome</name>
    <dbReference type="NCBI Taxonomy" id="412755"/>
    <lineage>
        <taxon>unclassified sequences</taxon>
        <taxon>metagenomes</taxon>
        <taxon>ecological metagenomes</taxon>
    </lineage>
</organism>
<protein>
    <submittedName>
        <fullName evidence="1">Uncharacterized protein</fullName>
    </submittedName>
</protein>
<reference evidence="1" key="1">
    <citation type="journal article" date="2014" name="Front. Microbiol.">
        <title>High frequency of phylogenetically diverse reductive dehalogenase-homologous genes in deep subseafloor sedimentary metagenomes.</title>
        <authorList>
            <person name="Kawai M."/>
            <person name="Futagami T."/>
            <person name="Toyoda A."/>
            <person name="Takaki Y."/>
            <person name="Nishi S."/>
            <person name="Hori S."/>
            <person name="Arai W."/>
            <person name="Tsubouchi T."/>
            <person name="Morono Y."/>
            <person name="Uchiyama I."/>
            <person name="Ito T."/>
            <person name="Fujiyama A."/>
            <person name="Inagaki F."/>
            <person name="Takami H."/>
        </authorList>
    </citation>
    <scope>NUCLEOTIDE SEQUENCE</scope>
    <source>
        <strain evidence="1">Expedition CK06-06</strain>
    </source>
</reference>
<dbReference type="EMBL" id="BARU01039895">
    <property type="protein sequence ID" value="GAH86129.1"/>
    <property type="molecule type" value="Genomic_DNA"/>
</dbReference>
<proteinExistence type="predicted"/>
<comment type="caution">
    <text evidence="1">The sequence shown here is derived from an EMBL/GenBank/DDBJ whole genome shotgun (WGS) entry which is preliminary data.</text>
</comment>